<dbReference type="GeneID" id="25563113"/>
<keyword evidence="2" id="KW-1185">Reference proteome</keyword>
<evidence type="ECO:0000313" key="2">
    <source>
        <dbReference type="Proteomes" id="UP000054408"/>
    </source>
</evidence>
<dbReference type="EMBL" id="GL349445">
    <property type="protein sequence ID" value="KNC47091.1"/>
    <property type="molecule type" value="Genomic_DNA"/>
</dbReference>
<gene>
    <name evidence="1" type="ORF">AMSG_03517</name>
</gene>
<accession>A0A0L0D4V3</accession>
<dbReference type="RefSeq" id="XP_013759869.1">
    <property type="nucleotide sequence ID" value="XM_013904415.1"/>
</dbReference>
<name>A0A0L0D4V3_THETB</name>
<protein>
    <submittedName>
        <fullName evidence="1">Uncharacterized protein</fullName>
    </submittedName>
</protein>
<dbReference type="Proteomes" id="UP000054408">
    <property type="component" value="Unassembled WGS sequence"/>
</dbReference>
<sequence length="249" mass="27165">MKGTRLRTNPNTYYNGLVAVRHAVRAPASYELKASLKSRLLDAPAVAPPTRRGLYLDETVSLGAKEGIEESEAADSGRAEQSRVLPPQVVVVEPDEHELAPFEKDTAAALIGDPPVFMKSRNTIESARFTRRSQAGRDALLEKELMRSALARRRQEPADLDETLTLNEGGAFAPESYASIAPKNGGSLGARRFAQVSRSSGRKPYPTRYERAYPIAGYAGHIPTTNALLEAGYTNMLRIDGNRDFGYGS</sequence>
<evidence type="ECO:0000313" key="1">
    <source>
        <dbReference type="EMBL" id="KNC47091.1"/>
    </source>
</evidence>
<dbReference type="AlphaFoldDB" id="A0A0L0D4V3"/>
<organism evidence="1 2">
    <name type="scientific">Thecamonas trahens ATCC 50062</name>
    <dbReference type="NCBI Taxonomy" id="461836"/>
    <lineage>
        <taxon>Eukaryota</taxon>
        <taxon>Apusozoa</taxon>
        <taxon>Apusomonadida</taxon>
        <taxon>Apusomonadidae</taxon>
        <taxon>Thecamonas</taxon>
    </lineage>
</organism>
<reference evidence="1 2" key="1">
    <citation type="submission" date="2010-05" db="EMBL/GenBank/DDBJ databases">
        <title>The Genome Sequence of Thecamonas trahens ATCC 50062.</title>
        <authorList>
            <consortium name="The Broad Institute Genome Sequencing Platform"/>
            <person name="Russ C."/>
            <person name="Cuomo C."/>
            <person name="Shea T."/>
            <person name="Young S.K."/>
            <person name="Zeng Q."/>
            <person name="Koehrsen M."/>
            <person name="Haas B."/>
            <person name="Borodovsky M."/>
            <person name="Guigo R."/>
            <person name="Alvarado L."/>
            <person name="Berlin A."/>
            <person name="Bochicchio J."/>
            <person name="Borenstein D."/>
            <person name="Chapman S."/>
            <person name="Chen Z."/>
            <person name="Freedman E."/>
            <person name="Gellesch M."/>
            <person name="Goldberg J."/>
            <person name="Griggs A."/>
            <person name="Gujja S."/>
            <person name="Heilman E."/>
            <person name="Heiman D."/>
            <person name="Hepburn T."/>
            <person name="Howarth C."/>
            <person name="Jen D."/>
            <person name="Larson L."/>
            <person name="Mehta T."/>
            <person name="Park D."/>
            <person name="Pearson M."/>
            <person name="Roberts A."/>
            <person name="Saif S."/>
            <person name="Shenoy N."/>
            <person name="Sisk P."/>
            <person name="Stolte C."/>
            <person name="Sykes S."/>
            <person name="Thomson T."/>
            <person name="Walk T."/>
            <person name="White J."/>
            <person name="Yandava C."/>
            <person name="Burger G."/>
            <person name="Gray M.W."/>
            <person name="Holland P.W.H."/>
            <person name="King N."/>
            <person name="Lang F.B.F."/>
            <person name="Roger A.J."/>
            <person name="Ruiz-Trillo I."/>
            <person name="Lander E."/>
            <person name="Nusbaum C."/>
        </authorList>
    </citation>
    <scope>NUCLEOTIDE SEQUENCE [LARGE SCALE GENOMIC DNA]</scope>
    <source>
        <strain evidence="1 2">ATCC 50062</strain>
    </source>
</reference>
<proteinExistence type="predicted"/>